<organism evidence="15 16">
    <name type="scientific">Xylocopilactobacillus apicola</name>
    <dbReference type="NCBI Taxonomy" id="2932184"/>
    <lineage>
        <taxon>Bacteria</taxon>
        <taxon>Bacillati</taxon>
        <taxon>Bacillota</taxon>
        <taxon>Bacilli</taxon>
        <taxon>Lactobacillales</taxon>
        <taxon>Lactobacillaceae</taxon>
        <taxon>Xylocopilactobacillus</taxon>
    </lineage>
</organism>
<evidence type="ECO:0000256" key="1">
    <source>
        <dbReference type="ARBA" id="ARBA00004496"/>
    </source>
</evidence>
<dbReference type="GO" id="GO:0005737">
    <property type="term" value="C:cytoplasm"/>
    <property type="evidence" value="ECO:0007669"/>
    <property type="project" value="UniProtKB-SubCell"/>
</dbReference>
<dbReference type="Pfam" id="PF20260">
    <property type="entry name" value="PUA_4"/>
    <property type="match status" value="1"/>
</dbReference>
<comment type="similarity">
    <text evidence="2 12">Belongs to the RNA methyltransferase RsmE family.</text>
</comment>
<dbReference type="InterPro" id="IPR029026">
    <property type="entry name" value="tRNA_m1G_MTases_N"/>
</dbReference>
<evidence type="ECO:0000256" key="8">
    <source>
        <dbReference type="ARBA" id="ARBA00022679"/>
    </source>
</evidence>
<evidence type="ECO:0000256" key="3">
    <source>
        <dbReference type="ARBA" id="ARBA00012328"/>
    </source>
</evidence>
<dbReference type="AlphaFoldDB" id="A0AAU9DSA5"/>
<keyword evidence="6 12" id="KW-0698">rRNA processing</keyword>
<evidence type="ECO:0000313" key="16">
    <source>
        <dbReference type="Proteomes" id="UP001321861"/>
    </source>
</evidence>
<keyword evidence="16" id="KW-1185">Reference proteome</keyword>
<dbReference type="CDD" id="cd18084">
    <property type="entry name" value="RsmE-like"/>
    <property type="match status" value="1"/>
</dbReference>
<keyword evidence="5 12" id="KW-0963">Cytoplasm</keyword>
<evidence type="ECO:0000256" key="2">
    <source>
        <dbReference type="ARBA" id="ARBA00005528"/>
    </source>
</evidence>
<feature type="domain" description="Ribosomal RNA small subunit methyltransferase E methyltransferase" evidence="13">
    <location>
        <begin position="73"/>
        <end position="237"/>
    </location>
</feature>
<evidence type="ECO:0000256" key="4">
    <source>
        <dbReference type="ARBA" id="ARBA00013673"/>
    </source>
</evidence>
<evidence type="ECO:0000259" key="13">
    <source>
        <dbReference type="Pfam" id="PF04452"/>
    </source>
</evidence>
<dbReference type="InterPro" id="IPR006700">
    <property type="entry name" value="RsmE"/>
</dbReference>
<evidence type="ECO:0000256" key="12">
    <source>
        <dbReference type="PIRNR" id="PIRNR015601"/>
    </source>
</evidence>
<dbReference type="GO" id="GO:0070042">
    <property type="term" value="F:rRNA (uridine-N3-)-methyltransferase activity"/>
    <property type="evidence" value="ECO:0007669"/>
    <property type="project" value="TreeGrafter"/>
</dbReference>
<evidence type="ECO:0000256" key="6">
    <source>
        <dbReference type="ARBA" id="ARBA00022552"/>
    </source>
</evidence>
<dbReference type="PIRSF" id="PIRSF015601">
    <property type="entry name" value="MTase_slr0722"/>
    <property type="match status" value="1"/>
</dbReference>
<dbReference type="Proteomes" id="UP001321861">
    <property type="component" value="Chromosome"/>
</dbReference>
<dbReference type="KEGG" id="xap:XA3_05590"/>
<evidence type="ECO:0000256" key="5">
    <source>
        <dbReference type="ARBA" id="ARBA00022490"/>
    </source>
</evidence>
<dbReference type="PANTHER" id="PTHR30027">
    <property type="entry name" value="RIBOSOMAL RNA SMALL SUBUNIT METHYLTRANSFERASE E"/>
    <property type="match status" value="1"/>
</dbReference>
<dbReference type="SUPFAM" id="SSF88697">
    <property type="entry name" value="PUA domain-like"/>
    <property type="match status" value="1"/>
</dbReference>
<feature type="domain" description="Ribosomal RNA small subunit methyltransferase E PUA-like" evidence="14">
    <location>
        <begin position="16"/>
        <end position="54"/>
    </location>
</feature>
<evidence type="ECO:0000256" key="9">
    <source>
        <dbReference type="ARBA" id="ARBA00022691"/>
    </source>
</evidence>
<evidence type="ECO:0000256" key="7">
    <source>
        <dbReference type="ARBA" id="ARBA00022603"/>
    </source>
</evidence>
<keyword evidence="9 12" id="KW-0949">S-adenosyl-L-methionine</keyword>
<dbReference type="InterPro" id="IPR015947">
    <property type="entry name" value="PUA-like_sf"/>
</dbReference>
<evidence type="ECO:0000256" key="11">
    <source>
        <dbReference type="ARBA" id="ARBA00047944"/>
    </source>
</evidence>
<dbReference type="RefSeq" id="WP_317636038.1">
    <property type="nucleotide sequence ID" value="NZ_AP026802.1"/>
</dbReference>
<dbReference type="InterPro" id="IPR029028">
    <property type="entry name" value="Alpha/beta_knot_MTases"/>
</dbReference>
<dbReference type="EC" id="2.1.1.193" evidence="3 12"/>
<accession>A0AAU9DSA5</accession>
<evidence type="ECO:0000259" key="14">
    <source>
        <dbReference type="Pfam" id="PF20260"/>
    </source>
</evidence>
<protein>
    <recommendedName>
        <fullName evidence="4 12">Ribosomal RNA small subunit methyltransferase E</fullName>
        <ecNumber evidence="3 12">2.1.1.193</ecNumber>
    </recommendedName>
</protein>
<dbReference type="InterPro" id="IPR046886">
    <property type="entry name" value="RsmE_MTase_dom"/>
</dbReference>
<reference evidence="15 16" key="1">
    <citation type="journal article" date="2023" name="Microbiol. Spectr.">
        <title>Symbiosis of Carpenter Bees with Uncharacterized Lactic Acid Bacteria Showing NAD Auxotrophy.</title>
        <authorList>
            <person name="Kawasaki S."/>
            <person name="Ozawa K."/>
            <person name="Mori T."/>
            <person name="Yamamoto A."/>
            <person name="Ito M."/>
            <person name="Ohkuma M."/>
            <person name="Sakamoto M."/>
            <person name="Matsutani M."/>
        </authorList>
    </citation>
    <scope>NUCLEOTIDE SEQUENCE [LARGE SCALE GENOMIC DNA]</scope>
    <source>
        <strain evidence="15 16">XA3</strain>
    </source>
</reference>
<evidence type="ECO:0000313" key="15">
    <source>
        <dbReference type="EMBL" id="BDR58118.1"/>
    </source>
</evidence>
<comment type="subcellular location">
    <subcellularLocation>
        <location evidence="1 12">Cytoplasm</location>
    </subcellularLocation>
</comment>
<dbReference type="PANTHER" id="PTHR30027:SF3">
    <property type="entry name" value="16S RRNA (URACIL(1498)-N(3))-METHYLTRANSFERASE"/>
    <property type="match status" value="1"/>
</dbReference>
<dbReference type="Pfam" id="PF04452">
    <property type="entry name" value="Methyltrans_RNA"/>
    <property type="match status" value="1"/>
</dbReference>
<name>A0AAU9DSA5_9LACO</name>
<dbReference type="SUPFAM" id="SSF75217">
    <property type="entry name" value="alpha/beta knot"/>
    <property type="match status" value="1"/>
</dbReference>
<evidence type="ECO:0000256" key="10">
    <source>
        <dbReference type="ARBA" id="ARBA00025699"/>
    </source>
</evidence>
<dbReference type="EMBL" id="AP026802">
    <property type="protein sequence ID" value="BDR58118.1"/>
    <property type="molecule type" value="Genomic_DNA"/>
</dbReference>
<comment type="function">
    <text evidence="10 12">Specifically methylates the N3 position of the uracil ring of uridine 1498 (m3U1498) in 16S rRNA. Acts on the fully assembled 30S ribosomal subunit.</text>
</comment>
<comment type="catalytic activity">
    <reaction evidence="11 12">
        <text>uridine(1498) in 16S rRNA + S-adenosyl-L-methionine = N(3)-methyluridine(1498) in 16S rRNA + S-adenosyl-L-homocysteine + H(+)</text>
        <dbReference type="Rhea" id="RHEA:42920"/>
        <dbReference type="Rhea" id="RHEA-COMP:10283"/>
        <dbReference type="Rhea" id="RHEA-COMP:10284"/>
        <dbReference type="ChEBI" id="CHEBI:15378"/>
        <dbReference type="ChEBI" id="CHEBI:57856"/>
        <dbReference type="ChEBI" id="CHEBI:59789"/>
        <dbReference type="ChEBI" id="CHEBI:65315"/>
        <dbReference type="ChEBI" id="CHEBI:74502"/>
        <dbReference type="EC" id="2.1.1.193"/>
    </reaction>
</comment>
<dbReference type="GO" id="GO:0070475">
    <property type="term" value="P:rRNA base methylation"/>
    <property type="evidence" value="ECO:0007669"/>
    <property type="project" value="TreeGrafter"/>
</dbReference>
<dbReference type="InterPro" id="IPR046887">
    <property type="entry name" value="RsmE_PUA-like"/>
</dbReference>
<dbReference type="Gene3D" id="3.40.1280.10">
    <property type="match status" value="1"/>
</dbReference>
<dbReference type="NCBIfam" id="TIGR00046">
    <property type="entry name" value="RsmE family RNA methyltransferase"/>
    <property type="match status" value="1"/>
</dbReference>
<gene>
    <name evidence="15" type="ORF">XA3_05590</name>
</gene>
<keyword evidence="7 12" id="KW-0489">Methyltransferase</keyword>
<proteinExistence type="inferred from homology"/>
<sequence length="243" mass="27491">MQRVFIDNNLDSRVVLTGEEYHHLAEVLRYQPGKTFEVADTNGQVAVYELSRIDIDQKQLHAKRISENSRNSELPVEVTLICALTKGKKIDETVEKGTEFGASHFVFYPSKFSPLKYSDEWGQKKEERLNKIALSAAKQSHRNVVPSVEIVRSWSECDLDAQIKFLAYEKTDPTGLNFKASLDKLSPGTSVCCAFGPEGGYDVLEVDEFIDHGFQDISLGQRILRAENAPIFFLSVLSFYFEL</sequence>
<keyword evidence="8 12" id="KW-0808">Transferase</keyword>